<organism evidence="1 2">
    <name type="scientific">Alicyclobacillus fastidiosus</name>
    <dbReference type="NCBI Taxonomy" id="392011"/>
    <lineage>
        <taxon>Bacteria</taxon>
        <taxon>Bacillati</taxon>
        <taxon>Bacillota</taxon>
        <taxon>Bacilli</taxon>
        <taxon>Bacillales</taxon>
        <taxon>Alicyclobacillaceae</taxon>
        <taxon>Alicyclobacillus</taxon>
    </lineage>
</organism>
<protein>
    <submittedName>
        <fullName evidence="1">Uncharacterized protein</fullName>
    </submittedName>
</protein>
<keyword evidence="2" id="KW-1185">Reference proteome</keyword>
<proteinExistence type="predicted"/>
<accession>A0ABY6ZE13</accession>
<dbReference type="EMBL" id="CP104067">
    <property type="protein sequence ID" value="WAH41134.1"/>
    <property type="molecule type" value="Genomic_DNA"/>
</dbReference>
<reference evidence="1" key="1">
    <citation type="submission" date="2022-08" db="EMBL/GenBank/DDBJ databases">
        <title>Alicyclobacillus fastidiosus DSM 17978, complete genome.</title>
        <authorList>
            <person name="Wang Q."/>
            <person name="Cai R."/>
            <person name="Wang Z."/>
        </authorList>
    </citation>
    <scope>NUCLEOTIDE SEQUENCE</scope>
    <source>
        <strain evidence="1">DSM 17978</strain>
    </source>
</reference>
<evidence type="ECO:0000313" key="1">
    <source>
        <dbReference type="EMBL" id="WAH41134.1"/>
    </source>
</evidence>
<sequence>MRFHALLFAYADERTLQRAIKSLLPLQGRLKPITIFRRSYALAMSGERIPKVPGVQVRHPQ</sequence>
<dbReference type="Proteomes" id="UP001164761">
    <property type="component" value="Chromosome"/>
</dbReference>
<name>A0ABY6ZE13_9BACL</name>
<gene>
    <name evidence="1" type="ORF">NZD89_23155</name>
</gene>
<evidence type="ECO:0000313" key="2">
    <source>
        <dbReference type="Proteomes" id="UP001164761"/>
    </source>
</evidence>
<dbReference type="RefSeq" id="WP_268005033.1">
    <property type="nucleotide sequence ID" value="NZ_BSUT01000001.1"/>
</dbReference>